<feature type="region of interest" description="Disordered" evidence="1">
    <location>
        <begin position="1"/>
        <end position="39"/>
    </location>
</feature>
<accession>Q0RFX8</accession>
<evidence type="ECO:0000313" key="3">
    <source>
        <dbReference type="Proteomes" id="UP000000657"/>
    </source>
</evidence>
<protein>
    <submittedName>
        <fullName evidence="2">Uncharacterized protein</fullName>
    </submittedName>
</protein>
<proteinExistence type="predicted"/>
<dbReference type="KEGG" id="fal:FRAAL4970"/>
<name>Q0RFX8_FRAAA</name>
<keyword evidence="3" id="KW-1185">Reference proteome</keyword>
<evidence type="ECO:0000256" key="1">
    <source>
        <dbReference type="SAM" id="MobiDB-lite"/>
    </source>
</evidence>
<dbReference type="STRING" id="326424.FRAAL4970"/>
<evidence type="ECO:0000313" key="2">
    <source>
        <dbReference type="EMBL" id="CAJ63611.1"/>
    </source>
</evidence>
<feature type="compositionally biased region" description="Polar residues" evidence="1">
    <location>
        <begin position="1"/>
        <end position="13"/>
    </location>
</feature>
<organism evidence="2 3">
    <name type="scientific">Frankia alni (strain DSM 45986 / CECT 9034 / ACN14a)</name>
    <dbReference type="NCBI Taxonomy" id="326424"/>
    <lineage>
        <taxon>Bacteria</taxon>
        <taxon>Bacillati</taxon>
        <taxon>Actinomycetota</taxon>
        <taxon>Actinomycetes</taxon>
        <taxon>Frankiales</taxon>
        <taxon>Frankiaceae</taxon>
        <taxon>Frankia</taxon>
    </lineage>
</organism>
<feature type="region of interest" description="Disordered" evidence="1">
    <location>
        <begin position="156"/>
        <end position="176"/>
    </location>
</feature>
<gene>
    <name evidence="2" type="ordered locus">FRAAL4970</name>
</gene>
<reference evidence="2 3" key="1">
    <citation type="journal article" date="2007" name="Genome Res.">
        <title>Genome characteristics of facultatively symbiotic Frankia sp. strains reflect host range and host plant biogeography.</title>
        <authorList>
            <person name="Normand P."/>
            <person name="Lapierre P."/>
            <person name="Tisa L.S."/>
            <person name="Gogarten J.P."/>
            <person name="Alloisio N."/>
            <person name="Bagnarol E."/>
            <person name="Bassi C.A."/>
            <person name="Berry A.M."/>
            <person name="Bickhart D.M."/>
            <person name="Choisne N."/>
            <person name="Couloux A."/>
            <person name="Cournoyer B."/>
            <person name="Cruveiller S."/>
            <person name="Daubin V."/>
            <person name="Demange N."/>
            <person name="Francino M.P."/>
            <person name="Goltsman E."/>
            <person name="Huang Y."/>
            <person name="Kopp O.R."/>
            <person name="Labarre L."/>
            <person name="Lapidus A."/>
            <person name="Lavire C."/>
            <person name="Marechal J."/>
            <person name="Martinez M."/>
            <person name="Mastronunzio J.E."/>
            <person name="Mullin B.C."/>
            <person name="Niemann J."/>
            <person name="Pujic P."/>
            <person name="Rawnsley T."/>
            <person name="Rouy Z."/>
            <person name="Schenowitz C."/>
            <person name="Sellstedt A."/>
            <person name="Tavares F."/>
            <person name="Tomkins J.P."/>
            <person name="Vallenet D."/>
            <person name="Valverde C."/>
            <person name="Wall L.G."/>
            <person name="Wang Y."/>
            <person name="Medigue C."/>
            <person name="Benson D.R."/>
        </authorList>
    </citation>
    <scope>NUCLEOTIDE SEQUENCE [LARGE SCALE GENOMIC DNA]</scope>
    <source>
        <strain evidence="3">DSM 45986 / CECT 9034 / ACN14a</strain>
    </source>
</reference>
<dbReference type="AlphaFoldDB" id="Q0RFX8"/>
<dbReference type="HOGENOM" id="CLU_130338_0_0_11"/>
<dbReference type="Proteomes" id="UP000000657">
    <property type="component" value="Chromosome"/>
</dbReference>
<sequence length="176" mass="18147">MLRPTTLRSQRSGNDGPPAGRSAAAVRATPCTGRSGASGLRSPIVEHAFDIEGVLMDTRRTSFPLLPGISLVPGQALPRRAAGAGPAAAPARAEDLARAGAAAPAWAEQLDALARCLARMDALMAMVEADLDRHTRVLAALADPLPQLVPVAMPPDLDVPPYPDLPGGAAGRGEQR</sequence>
<dbReference type="EMBL" id="CT573213">
    <property type="protein sequence ID" value="CAJ63611.1"/>
    <property type="molecule type" value="Genomic_DNA"/>
</dbReference>